<dbReference type="Proteomes" id="UP001209878">
    <property type="component" value="Unassembled WGS sequence"/>
</dbReference>
<keyword evidence="4" id="KW-0808">Transferase</keyword>
<accession>A0AAD9JR84</accession>
<proteinExistence type="inferred from homology"/>
<dbReference type="PANTHER" id="PTHR11214">
    <property type="entry name" value="BETA-1,3-N-ACETYLGLUCOSAMINYLTRANSFERASE"/>
    <property type="match status" value="1"/>
</dbReference>
<evidence type="ECO:0000313" key="11">
    <source>
        <dbReference type="EMBL" id="KAK2157145.1"/>
    </source>
</evidence>
<organism evidence="11 12">
    <name type="scientific">Ridgeia piscesae</name>
    <name type="common">Tubeworm</name>
    <dbReference type="NCBI Taxonomy" id="27915"/>
    <lineage>
        <taxon>Eukaryota</taxon>
        <taxon>Metazoa</taxon>
        <taxon>Spiralia</taxon>
        <taxon>Lophotrochozoa</taxon>
        <taxon>Annelida</taxon>
        <taxon>Polychaeta</taxon>
        <taxon>Sedentaria</taxon>
        <taxon>Canalipalpata</taxon>
        <taxon>Sabellida</taxon>
        <taxon>Siboglinidae</taxon>
        <taxon>Ridgeia</taxon>
    </lineage>
</organism>
<evidence type="ECO:0000256" key="10">
    <source>
        <dbReference type="RuleBase" id="RU363063"/>
    </source>
</evidence>
<evidence type="ECO:0000256" key="8">
    <source>
        <dbReference type="ARBA" id="ARBA00023034"/>
    </source>
</evidence>
<keyword evidence="9" id="KW-0472">Membrane</keyword>
<keyword evidence="3 10" id="KW-0328">Glycosyltransferase</keyword>
<comment type="similarity">
    <text evidence="2 10">Belongs to the glycosyltransferase 31 family.</text>
</comment>
<protein>
    <recommendedName>
        <fullName evidence="10">Hexosyltransferase</fullName>
        <ecNumber evidence="10">2.4.1.-</ecNumber>
    </recommendedName>
</protein>
<evidence type="ECO:0000256" key="6">
    <source>
        <dbReference type="ARBA" id="ARBA00022968"/>
    </source>
</evidence>
<reference evidence="11" key="1">
    <citation type="journal article" date="2023" name="Mol. Biol. Evol.">
        <title>Third-Generation Sequencing Reveals the Adaptive Role of the Epigenome in Three Deep-Sea Polychaetes.</title>
        <authorList>
            <person name="Perez M."/>
            <person name="Aroh O."/>
            <person name="Sun Y."/>
            <person name="Lan Y."/>
            <person name="Juniper S.K."/>
            <person name="Young C.R."/>
            <person name="Angers B."/>
            <person name="Qian P.Y."/>
        </authorList>
    </citation>
    <scope>NUCLEOTIDE SEQUENCE</scope>
    <source>
        <strain evidence="11">R07B-5</strain>
    </source>
</reference>
<dbReference type="GO" id="GO:0000139">
    <property type="term" value="C:Golgi membrane"/>
    <property type="evidence" value="ECO:0007669"/>
    <property type="project" value="UniProtKB-SubCell"/>
</dbReference>
<evidence type="ECO:0000256" key="4">
    <source>
        <dbReference type="ARBA" id="ARBA00022679"/>
    </source>
</evidence>
<evidence type="ECO:0000256" key="7">
    <source>
        <dbReference type="ARBA" id="ARBA00022989"/>
    </source>
</evidence>
<dbReference type="AlphaFoldDB" id="A0AAD9JR84"/>
<dbReference type="EMBL" id="JAODUO010001902">
    <property type="protein sequence ID" value="KAK2157145.1"/>
    <property type="molecule type" value="Genomic_DNA"/>
</dbReference>
<keyword evidence="5" id="KW-0812">Transmembrane</keyword>
<evidence type="ECO:0000256" key="5">
    <source>
        <dbReference type="ARBA" id="ARBA00022692"/>
    </source>
</evidence>
<keyword evidence="7" id="KW-1133">Transmembrane helix</keyword>
<sequence length="147" mass="16678">MPIMRVGGQASCSKWCVDENVFPGRKYYPVYCAGLAFALSIDLVAELYSAAMRTPTFWIDDVFVTGVLLAQIQGVHRVSLNVFYSWRFQLVMQEYLRHNATVKHRIVHVPAISHIERMWNCLLRHKLSRGALLSLADGVVTNVPPCQ</sequence>
<evidence type="ECO:0000256" key="3">
    <source>
        <dbReference type="ARBA" id="ARBA00022676"/>
    </source>
</evidence>
<dbReference type="GO" id="GO:0016758">
    <property type="term" value="F:hexosyltransferase activity"/>
    <property type="evidence" value="ECO:0007669"/>
    <property type="project" value="InterPro"/>
</dbReference>
<keyword evidence="6" id="KW-0735">Signal-anchor</keyword>
<dbReference type="GO" id="GO:0006493">
    <property type="term" value="P:protein O-linked glycosylation"/>
    <property type="evidence" value="ECO:0007669"/>
    <property type="project" value="TreeGrafter"/>
</dbReference>
<keyword evidence="12" id="KW-1185">Reference proteome</keyword>
<gene>
    <name evidence="11" type="ORF">NP493_1902g00000</name>
</gene>
<comment type="caution">
    <text evidence="11">The sequence shown here is derived from an EMBL/GenBank/DDBJ whole genome shotgun (WGS) entry which is preliminary data.</text>
</comment>
<dbReference type="EC" id="2.4.1.-" evidence="10"/>
<keyword evidence="8 10" id="KW-0333">Golgi apparatus</keyword>
<evidence type="ECO:0000256" key="9">
    <source>
        <dbReference type="ARBA" id="ARBA00023136"/>
    </source>
</evidence>
<comment type="subcellular location">
    <subcellularLocation>
        <location evidence="1 10">Golgi apparatus membrane</location>
        <topology evidence="1 10">Single-pass type II membrane protein</topology>
    </subcellularLocation>
</comment>
<dbReference type="InterPro" id="IPR002659">
    <property type="entry name" value="Glyco_trans_31"/>
</dbReference>
<dbReference type="PANTHER" id="PTHR11214:SF364">
    <property type="entry name" value="HEXOSYLTRANSFERASE"/>
    <property type="match status" value="1"/>
</dbReference>
<evidence type="ECO:0000256" key="2">
    <source>
        <dbReference type="ARBA" id="ARBA00008661"/>
    </source>
</evidence>
<evidence type="ECO:0000313" key="12">
    <source>
        <dbReference type="Proteomes" id="UP001209878"/>
    </source>
</evidence>
<name>A0AAD9JR84_RIDPI</name>
<dbReference type="Pfam" id="PF01762">
    <property type="entry name" value="Galactosyl_T"/>
    <property type="match status" value="1"/>
</dbReference>
<evidence type="ECO:0000256" key="1">
    <source>
        <dbReference type="ARBA" id="ARBA00004323"/>
    </source>
</evidence>